<evidence type="ECO:0000313" key="6">
    <source>
        <dbReference type="Proteomes" id="UP001230504"/>
    </source>
</evidence>
<dbReference type="Pfam" id="PF12796">
    <property type="entry name" value="Ank_2"/>
    <property type="match status" value="1"/>
</dbReference>
<dbReference type="Pfam" id="PF00023">
    <property type="entry name" value="Ank"/>
    <property type="match status" value="2"/>
</dbReference>
<evidence type="ECO:0000256" key="1">
    <source>
        <dbReference type="ARBA" id="ARBA00022737"/>
    </source>
</evidence>
<keyword evidence="4" id="KW-0732">Signal</keyword>
<dbReference type="PROSITE" id="PS50297">
    <property type="entry name" value="ANK_REP_REGION"/>
    <property type="match status" value="3"/>
</dbReference>
<evidence type="ECO:0000256" key="3">
    <source>
        <dbReference type="PROSITE-ProRule" id="PRU00023"/>
    </source>
</evidence>
<dbReference type="GeneID" id="85439998"/>
<evidence type="ECO:0000256" key="2">
    <source>
        <dbReference type="ARBA" id="ARBA00023043"/>
    </source>
</evidence>
<dbReference type="Proteomes" id="UP001230504">
    <property type="component" value="Unassembled WGS sequence"/>
</dbReference>
<reference evidence="5" key="1">
    <citation type="submission" date="2021-06" db="EMBL/GenBank/DDBJ databases">
        <title>Comparative genomics, transcriptomics and evolutionary studies reveal genomic signatures of adaptation to plant cell wall in hemibiotrophic fungi.</title>
        <authorList>
            <consortium name="DOE Joint Genome Institute"/>
            <person name="Baroncelli R."/>
            <person name="Diaz J.F."/>
            <person name="Benocci T."/>
            <person name="Peng M."/>
            <person name="Battaglia E."/>
            <person name="Haridas S."/>
            <person name="Andreopoulos W."/>
            <person name="Labutti K."/>
            <person name="Pangilinan J."/>
            <person name="Floch G.L."/>
            <person name="Makela M.R."/>
            <person name="Henrissat B."/>
            <person name="Grigoriev I.V."/>
            <person name="Crouch J.A."/>
            <person name="De Vries R.P."/>
            <person name="Sukno S.A."/>
            <person name="Thon M.R."/>
        </authorList>
    </citation>
    <scope>NUCLEOTIDE SEQUENCE</scope>
    <source>
        <strain evidence="5">CBS 125086</strain>
    </source>
</reference>
<dbReference type="PANTHER" id="PTHR24126">
    <property type="entry name" value="ANKYRIN REPEAT, PH AND SEC7 DOMAIN CONTAINING PROTEIN SECG-RELATED"/>
    <property type="match status" value="1"/>
</dbReference>
<evidence type="ECO:0000256" key="4">
    <source>
        <dbReference type="SAM" id="SignalP"/>
    </source>
</evidence>
<dbReference type="Gene3D" id="1.25.40.20">
    <property type="entry name" value="Ankyrin repeat-containing domain"/>
    <property type="match status" value="4"/>
</dbReference>
<accession>A0AAD8PNP1</accession>
<feature type="chain" id="PRO_5042234964" evidence="4">
    <location>
        <begin position="19"/>
        <end position="209"/>
    </location>
</feature>
<comment type="caution">
    <text evidence="5">The sequence shown here is derived from an EMBL/GenBank/DDBJ whole genome shotgun (WGS) entry which is preliminary data.</text>
</comment>
<gene>
    <name evidence="5" type="ORF">LY79DRAFT_525657</name>
</gene>
<organism evidence="5 6">
    <name type="scientific">Colletotrichum navitas</name>
    <dbReference type="NCBI Taxonomy" id="681940"/>
    <lineage>
        <taxon>Eukaryota</taxon>
        <taxon>Fungi</taxon>
        <taxon>Dikarya</taxon>
        <taxon>Ascomycota</taxon>
        <taxon>Pezizomycotina</taxon>
        <taxon>Sordariomycetes</taxon>
        <taxon>Hypocreomycetidae</taxon>
        <taxon>Glomerellales</taxon>
        <taxon>Glomerellaceae</taxon>
        <taxon>Colletotrichum</taxon>
        <taxon>Colletotrichum graminicola species complex</taxon>
    </lineage>
</organism>
<feature type="repeat" description="ANK" evidence="3">
    <location>
        <begin position="159"/>
        <end position="191"/>
    </location>
</feature>
<dbReference type="SUPFAM" id="SSF48403">
    <property type="entry name" value="Ankyrin repeat"/>
    <property type="match status" value="1"/>
</dbReference>
<feature type="repeat" description="ANK" evidence="3">
    <location>
        <begin position="75"/>
        <end position="95"/>
    </location>
</feature>
<keyword evidence="6" id="KW-1185">Reference proteome</keyword>
<protein>
    <submittedName>
        <fullName evidence="5">Ankyrin repeat-containing domain protein</fullName>
    </submittedName>
</protein>
<dbReference type="SMART" id="SM00248">
    <property type="entry name" value="ANK"/>
    <property type="match status" value="4"/>
</dbReference>
<dbReference type="InterPro" id="IPR036770">
    <property type="entry name" value="Ankyrin_rpt-contain_sf"/>
</dbReference>
<keyword evidence="1" id="KW-0677">Repeat</keyword>
<sequence length="209" mass="22781">MIGIHLASAFGLYQIVECLLASGTCYLESQTEGDWTALHWAARRGHEKVVSTILQSTRSNGGISKALTGMTTKLDEWTPLHLAAKEGHLPVVEILSEDRSVNINAVDAQGRTPLFLACRDTHVLVVRFLLRKGANPNLQDVYGMTALHCATKTGDLELSGWTPLHLAAQDSNEGAFKVLLRHGANPELEDIHGLTPHDYRIRSTGKPGV</sequence>
<dbReference type="PROSITE" id="PS50088">
    <property type="entry name" value="ANK_REPEAT"/>
    <property type="match status" value="3"/>
</dbReference>
<dbReference type="EMBL" id="JAHLJV010000090">
    <property type="protein sequence ID" value="KAK1573550.1"/>
    <property type="molecule type" value="Genomic_DNA"/>
</dbReference>
<feature type="signal peptide" evidence="4">
    <location>
        <begin position="1"/>
        <end position="18"/>
    </location>
</feature>
<dbReference type="AlphaFoldDB" id="A0AAD8PNP1"/>
<proteinExistence type="predicted"/>
<dbReference type="PRINTS" id="PR01415">
    <property type="entry name" value="ANKYRIN"/>
</dbReference>
<evidence type="ECO:0000313" key="5">
    <source>
        <dbReference type="EMBL" id="KAK1573550.1"/>
    </source>
</evidence>
<dbReference type="RefSeq" id="XP_060409155.1">
    <property type="nucleotide sequence ID" value="XM_060555758.1"/>
</dbReference>
<dbReference type="InterPro" id="IPR002110">
    <property type="entry name" value="Ankyrin_rpt"/>
</dbReference>
<keyword evidence="2 3" id="KW-0040">ANK repeat</keyword>
<feature type="repeat" description="ANK" evidence="3">
    <location>
        <begin position="109"/>
        <end position="141"/>
    </location>
</feature>
<name>A0AAD8PNP1_9PEZI</name>